<dbReference type="RefSeq" id="WP_179510026.1">
    <property type="nucleotide sequence ID" value="NZ_JACCBY010000006.1"/>
</dbReference>
<name>A0A7Y9FQS7_9SPHN</name>
<keyword evidence="3" id="KW-1185">Reference proteome</keyword>
<accession>A0A7Y9FQS7</accession>
<gene>
    <name evidence="2" type="ORF">HD841_003419</name>
</gene>
<organism evidence="2 3">
    <name type="scientific">Sphingomonas melonis</name>
    <dbReference type="NCBI Taxonomy" id="152682"/>
    <lineage>
        <taxon>Bacteria</taxon>
        <taxon>Pseudomonadati</taxon>
        <taxon>Pseudomonadota</taxon>
        <taxon>Alphaproteobacteria</taxon>
        <taxon>Sphingomonadales</taxon>
        <taxon>Sphingomonadaceae</taxon>
        <taxon>Sphingomonas</taxon>
    </lineage>
</organism>
<evidence type="ECO:0000313" key="2">
    <source>
        <dbReference type="EMBL" id="NYD91603.1"/>
    </source>
</evidence>
<dbReference type="EMBL" id="JACCBY010000006">
    <property type="protein sequence ID" value="NYD91603.1"/>
    <property type="molecule type" value="Genomic_DNA"/>
</dbReference>
<protein>
    <submittedName>
        <fullName evidence="2">Uncharacterized protein</fullName>
    </submittedName>
</protein>
<proteinExistence type="predicted"/>
<feature type="compositionally biased region" description="Basic and acidic residues" evidence="1">
    <location>
        <begin position="87"/>
        <end position="99"/>
    </location>
</feature>
<reference evidence="2 3" key="2">
    <citation type="submission" date="2020-08" db="EMBL/GenBank/DDBJ databases">
        <title>The Agave Microbiome: Exploring the role of microbial communities in plant adaptations to desert environments.</title>
        <authorList>
            <person name="Partida-Martinez L.P."/>
        </authorList>
    </citation>
    <scope>NUCLEOTIDE SEQUENCE [LARGE SCALE GENOMIC DNA]</scope>
    <source>
        <strain evidence="2 3">AS2.3</strain>
    </source>
</reference>
<feature type="region of interest" description="Disordered" evidence="1">
    <location>
        <begin position="81"/>
        <end position="130"/>
    </location>
</feature>
<evidence type="ECO:0000313" key="3">
    <source>
        <dbReference type="Proteomes" id="UP000517753"/>
    </source>
</evidence>
<feature type="compositionally biased region" description="Basic and acidic residues" evidence="1">
    <location>
        <begin position="120"/>
        <end position="130"/>
    </location>
</feature>
<comment type="caution">
    <text evidence="2">The sequence shown here is derived from an EMBL/GenBank/DDBJ whole genome shotgun (WGS) entry which is preliminary data.</text>
</comment>
<dbReference type="AlphaFoldDB" id="A0A7Y9FQS7"/>
<dbReference type="Proteomes" id="UP000517753">
    <property type="component" value="Unassembled WGS sequence"/>
</dbReference>
<reference evidence="2 3" key="1">
    <citation type="submission" date="2020-07" db="EMBL/GenBank/DDBJ databases">
        <authorList>
            <person name="Partida-Martinez L."/>
            <person name="Huntemann M."/>
            <person name="Clum A."/>
            <person name="Wang J."/>
            <person name="Palaniappan K."/>
            <person name="Ritter S."/>
            <person name="Chen I.-M."/>
            <person name="Stamatis D."/>
            <person name="Reddy T."/>
            <person name="O'Malley R."/>
            <person name="Daum C."/>
            <person name="Shapiro N."/>
            <person name="Ivanova N."/>
            <person name="Kyrpides N."/>
            <person name="Woyke T."/>
        </authorList>
    </citation>
    <scope>NUCLEOTIDE SEQUENCE [LARGE SCALE GENOMIC DNA]</scope>
    <source>
        <strain evidence="2 3">AS2.3</strain>
    </source>
</reference>
<sequence length="130" mass="14440">MKDVDKWRREADRRLAASVARKRSITTTTGKVEDRFDGILDARRRGMNWAMIADALEPDGSLKTEAVESAFKRLCIERGVAPPSRSRSIDKSKAARPRAEVSAVPTGKTLSTSQGGLFPDQHRWVDEGDD</sequence>
<evidence type="ECO:0000256" key="1">
    <source>
        <dbReference type="SAM" id="MobiDB-lite"/>
    </source>
</evidence>